<evidence type="ECO:0008006" key="4">
    <source>
        <dbReference type="Google" id="ProtNLM"/>
    </source>
</evidence>
<organism evidence="2 3">
    <name type="scientific">Streptomyces brasiliscabiei</name>
    <dbReference type="NCBI Taxonomy" id="2736302"/>
    <lineage>
        <taxon>Bacteria</taxon>
        <taxon>Bacillati</taxon>
        <taxon>Actinomycetota</taxon>
        <taxon>Actinomycetes</taxon>
        <taxon>Kitasatosporales</taxon>
        <taxon>Streptomycetaceae</taxon>
        <taxon>Streptomyces</taxon>
    </lineage>
</organism>
<sequence>MTEQEWLDNLAAQLPERNLEWVSELARICSTEWTADKPPTGETRKRVRTRAPHHDSAPSKPTNESTEFQAPSQTDGI</sequence>
<evidence type="ECO:0000313" key="3">
    <source>
        <dbReference type="Proteomes" id="UP001365781"/>
    </source>
</evidence>
<evidence type="ECO:0000256" key="1">
    <source>
        <dbReference type="SAM" id="MobiDB-lite"/>
    </source>
</evidence>
<accession>A0ABU8GM09</accession>
<dbReference type="EMBL" id="JBBAYM010000027">
    <property type="protein sequence ID" value="MEI5614233.1"/>
    <property type="molecule type" value="Genomic_DNA"/>
</dbReference>
<dbReference type="Proteomes" id="UP001365781">
    <property type="component" value="Unassembled WGS sequence"/>
</dbReference>
<proteinExistence type="predicted"/>
<dbReference type="RefSeq" id="WP_336541062.1">
    <property type="nucleotide sequence ID" value="NZ_JBBAYL010000022.1"/>
</dbReference>
<gene>
    <name evidence="2" type="ORF">WB403_34375</name>
</gene>
<feature type="region of interest" description="Disordered" evidence="1">
    <location>
        <begin position="33"/>
        <end position="77"/>
    </location>
</feature>
<reference evidence="2 3" key="1">
    <citation type="submission" date="2024-03" db="EMBL/GenBank/DDBJ databases">
        <title>First Report of Pectobacterium brasiliscabiei causing potato scab in china.</title>
        <authorList>
            <person name="Handique U."/>
        </authorList>
    </citation>
    <scope>NUCLEOTIDE SEQUENCE [LARGE SCALE GENOMIC DNA]</scope>
    <source>
        <strain evidence="2 3">ZRIMU1503</strain>
    </source>
</reference>
<keyword evidence="3" id="KW-1185">Reference proteome</keyword>
<evidence type="ECO:0000313" key="2">
    <source>
        <dbReference type="EMBL" id="MEI5614233.1"/>
    </source>
</evidence>
<protein>
    <recommendedName>
        <fullName evidence="4">Transposase</fullName>
    </recommendedName>
</protein>
<feature type="compositionally biased region" description="Polar residues" evidence="1">
    <location>
        <begin position="59"/>
        <end position="77"/>
    </location>
</feature>
<comment type="caution">
    <text evidence="2">The sequence shown here is derived from an EMBL/GenBank/DDBJ whole genome shotgun (WGS) entry which is preliminary data.</text>
</comment>
<name>A0ABU8GM09_9ACTN</name>